<comment type="caution">
    <text evidence="3">The sequence shown here is derived from an EMBL/GenBank/DDBJ whole genome shotgun (WGS) entry which is preliminary data.</text>
</comment>
<organism evidence="3 4">
    <name type="scientific">Candidatus Daviesbacteria bacterium RIFCSPHIGHO2_01_FULL_40_11</name>
    <dbReference type="NCBI Taxonomy" id="1797762"/>
    <lineage>
        <taxon>Bacteria</taxon>
        <taxon>Candidatus Daviesiibacteriota</taxon>
    </lineage>
</organism>
<keyword evidence="1" id="KW-0472">Membrane</keyword>
<dbReference type="Pfam" id="PF13472">
    <property type="entry name" value="Lipase_GDSL_2"/>
    <property type="match status" value="1"/>
</dbReference>
<dbReference type="InterPro" id="IPR051532">
    <property type="entry name" value="Ester_Hydrolysis_Enzymes"/>
</dbReference>
<feature type="transmembrane region" description="Helical" evidence="1">
    <location>
        <begin position="6"/>
        <end position="25"/>
    </location>
</feature>
<keyword evidence="1" id="KW-1133">Transmembrane helix</keyword>
<evidence type="ECO:0000313" key="3">
    <source>
        <dbReference type="EMBL" id="OGE27747.1"/>
    </source>
</evidence>
<name>A0A1F5JGG0_9BACT</name>
<evidence type="ECO:0000259" key="2">
    <source>
        <dbReference type="Pfam" id="PF13472"/>
    </source>
</evidence>
<feature type="domain" description="SGNH hydrolase-type esterase" evidence="2">
    <location>
        <begin position="37"/>
        <end position="229"/>
    </location>
</feature>
<sequence length="247" mass="28263">MINRKILILCLVIISAAFFLILFQIKTPSKVAPTIVFIGDSMTEYLGNFDELRKYLKHYYPDKKFLLLNYGFSSTNILSVPERLTNESTHSGRIFQAINDIPFDLVLIESFGHNPLSGYPLKEGLKLQTEALDKAVATITQKHPKSSIIFMTTIAPNRERYGEGVVNLTTEERGKWAEERSSYIENHIRYAKSHNIPLINIYQKSLDKNGSGNVDYVNSNDFIHPSPTGVYFISEEIAKFLYQNHFF</sequence>
<dbReference type="CDD" id="cd00229">
    <property type="entry name" value="SGNH_hydrolase"/>
    <property type="match status" value="1"/>
</dbReference>
<dbReference type="PANTHER" id="PTHR30383">
    <property type="entry name" value="THIOESTERASE 1/PROTEASE 1/LYSOPHOSPHOLIPASE L1"/>
    <property type="match status" value="1"/>
</dbReference>
<dbReference type="AlphaFoldDB" id="A0A1F5JGG0"/>
<evidence type="ECO:0000256" key="1">
    <source>
        <dbReference type="SAM" id="Phobius"/>
    </source>
</evidence>
<reference evidence="3 4" key="1">
    <citation type="journal article" date="2016" name="Nat. Commun.">
        <title>Thousands of microbial genomes shed light on interconnected biogeochemical processes in an aquifer system.</title>
        <authorList>
            <person name="Anantharaman K."/>
            <person name="Brown C.T."/>
            <person name="Hug L.A."/>
            <person name="Sharon I."/>
            <person name="Castelle C.J."/>
            <person name="Probst A.J."/>
            <person name="Thomas B.C."/>
            <person name="Singh A."/>
            <person name="Wilkins M.J."/>
            <person name="Karaoz U."/>
            <person name="Brodie E.L."/>
            <person name="Williams K.H."/>
            <person name="Hubbard S.S."/>
            <person name="Banfield J.F."/>
        </authorList>
    </citation>
    <scope>NUCLEOTIDE SEQUENCE [LARGE SCALE GENOMIC DNA]</scope>
</reference>
<accession>A0A1F5JGG0</accession>
<dbReference type="Proteomes" id="UP000177555">
    <property type="component" value="Unassembled WGS sequence"/>
</dbReference>
<gene>
    <name evidence="3" type="ORF">A2867_04505</name>
</gene>
<protein>
    <recommendedName>
        <fullName evidence="2">SGNH hydrolase-type esterase domain-containing protein</fullName>
    </recommendedName>
</protein>
<evidence type="ECO:0000313" key="4">
    <source>
        <dbReference type="Proteomes" id="UP000177555"/>
    </source>
</evidence>
<dbReference type="GO" id="GO:0004622">
    <property type="term" value="F:phosphatidylcholine lysophospholipase activity"/>
    <property type="evidence" value="ECO:0007669"/>
    <property type="project" value="TreeGrafter"/>
</dbReference>
<dbReference type="PANTHER" id="PTHR30383:SF5">
    <property type="entry name" value="SGNH HYDROLASE-TYPE ESTERASE DOMAIN-CONTAINING PROTEIN"/>
    <property type="match status" value="1"/>
</dbReference>
<dbReference type="InterPro" id="IPR036514">
    <property type="entry name" value="SGNH_hydro_sf"/>
</dbReference>
<dbReference type="Gene3D" id="3.40.50.1110">
    <property type="entry name" value="SGNH hydrolase"/>
    <property type="match status" value="1"/>
</dbReference>
<dbReference type="EMBL" id="MFCP01000031">
    <property type="protein sequence ID" value="OGE27747.1"/>
    <property type="molecule type" value="Genomic_DNA"/>
</dbReference>
<proteinExistence type="predicted"/>
<keyword evidence="1" id="KW-0812">Transmembrane</keyword>
<dbReference type="SUPFAM" id="SSF52266">
    <property type="entry name" value="SGNH hydrolase"/>
    <property type="match status" value="1"/>
</dbReference>
<dbReference type="InterPro" id="IPR013830">
    <property type="entry name" value="SGNH_hydro"/>
</dbReference>